<protein>
    <submittedName>
        <fullName evidence="1">Uncharacterized protein</fullName>
    </submittedName>
</protein>
<comment type="caution">
    <text evidence="1">The sequence shown here is derived from an EMBL/GenBank/DDBJ whole genome shotgun (WGS) entry which is preliminary data.</text>
</comment>
<dbReference type="VEuPathDB" id="MicrosporidiaDB:TUBRATIS_12800"/>
<reference evidence="1 2" key="1">
    <citation type="submission" date="2018-10" db="EMBL/GenBank/DDBJ databases">
        <title>Draft genome sequence of the microsporidian Tubulinosema ratisbonensis.</title>
        <authorList>
            <person name="Polonais V."/>
            <person name="Peyretaillade E."/>
            <person name="Niehus S."/>
            <person name="Wawrzyniak I."/>
            <person name="Franchet A."/>
            <person name="Gaspin C."/>
            <person name="Reichstadt M."/>
            <person name="Belser C."/>
            <person name="Labadie K."/>
            <person name="Delbac F."/>
            <person name="Ferrandon D."/>
        </authorList>
    </citation>
    <scope>NUCLEOTIDE SEQUENCE [LARGE SCALE GENOMIC DNA]</scope>
    <source>
        <strain evidence="1 2">Franzen</strain>
    </source>
</reference>
<sequence>MLKTKSLITKLCSKQQISSDPFTLLSEKLIFLQNNLISSQKNYYISNYLSEQLINFYKSILKISSQEKLYILLESFLNRKDIKEIYDYFYYFTCSDLIIKLFNESITKSVELWMIYGCYKNNTIVKKRELDFGDCALEHKFLVDKLVPDEYKEMILKGGVFIYFTKRFFGNKMNFDTKEYNFTNFNDIYNIYQKNYLTFNNLFFTEIKKEVNLVKKYILMSDESKISEFLINKHDYPFKIIKEESLTSFLNLESTFSYEFDDISLELDFPFLKIFLSKSNLKELKIIFRILLLLHYTKRKCDRINSFIIEQFINEINFKTEQDCCDVFMLISDLKEKINFVLRVFLVLSNKFELILRMIGLILEKKDLCEVTCLVGKEDLSLGLKIFFEEFDYKEYCRGDV</sequence>
<dbReference type="EMBL" id="RCSS01000272">
    <property type="protein sequence ID" value="RVD92222.1"/>
    <property type="molecule type" value="Genomic_DNA"/>
</dbReference>
<dbReference type="AlphaFoldDB" id="A0A437AM30"/>
<gene>
    <name evidence="1" type="ORF">TUBRATIS_12800</name>
</gene>
<dbReference type="OrthoDB" id="10308232at2759"/>
<keyword evidence="2" id="KW-1185">Reference proteome</keyword>
<evidence type="ECO:0000313" key="2">
    <source>
        <dbReference type="Proteomes" id="UP000282876"/>
    </source>
</evidence>
<proteinExistence type="predicted"/>
<dbReference type="Proteomes" id="UP000282876">
    <property type="component" value="Unassembled WGS sequence"/>
</dbReference>
<name>A0A437AM30_9MICR</name>
<evidence type="ECO:0000313" key="1">
    <source>
        <dbReference type="EMBL" id="RVD92222.1"/>
    </source>
</evidence>
<organism evidence="1 2">
    <name type="scientific">Tubulinosema ratisbonensis</name>
    <dbReference type="NCBI Taxonomy" id="291195"/>
    <lineage>
        <taxon>Eukaryota</taxon>
        <taxon>Fungi</taxon>
        <taxon>Fungi incertae sedis</taxon>
        <taxon>Microsporidia</taxon>
        <taxon>Tubulinosematoidea</taxon>
        <taxon>Tubulinosematidae</taxon>
        <taxon>Tubulinosema</taxon>
    </lineage>
</organism>
<accession>A0A437AM30</accession>